<dbReference type="Proteomes" id="UP001177140">
    <property type="component" value="Unassembled WGS sequence"/>
</dbReference>
<dbReference type="EMBL" id="JAJJMA010018002">
    <property type="protein sequence ID" value="MCL7023056.1"/>
    <property type="molecule type" value="Genomic_DNA"/>
</dbReference>
<evidence type="ECO:0000313" key="1">
    <source>
        <dbReference type="EMBL" id="MCL7023056.1"/>
    </source>
</evidence>
<gene>
    <name evidence="1" type="ORF">MKW94_013208</name>
</gene>
<reference evidence="1" key="1">
    <citation type="submission" date="2022-03" db="EMBL/GenBank/DDBJ databases">
        <title>A functionally conserved STORR gene fusion in Papaver species that diverged 16.8 million years ago.</title>
        <authorList>
            <person name="Catania T."/>
        </authorList>
    </citation>
    <scope>NUCLEOTIDE SEQUENCE</scope>
    <source>
        <strain evidence="1">S-191538</strain>
    </source>
</reference>
<dbReference type="AlphaFoldDB" id="A0AA41RRJ7"/>
<feature type="non-terminal residue" evidence="1">
    <location>
        <position position="1"/>
    </location>
</feature>
<proteinExistence type="predicted"/>
<evidence type="ECO:0000313" key="2">
    <source>
        <dbReference type="Proteomes" id="UP001177140"/>
    </source>
</evidence>
<feature type="non-terminal residue" evidence="1">
    <location>
        <position position="63"/>
    </location>
</feature>
<name>A0AA41RRJ7_PAPNU</name>
<keyword evidence="2" id="KW-1185">Reference proteome</keyword>
<accession>A0AA41RRJ7</accession>
<comment type="caution">
    <text evidence="1">The sequence shown here is derived from an EMBL/GenBank/DDBJ whole genome shotgun (WGS) entry which is preliminary data.</text>
</comment>
<protein>
    <submittedName>
        <fullName evidence="1">Uncharacterized protein</fullName>
    </submittedName>
</protein>
<organism evidence="1 2">
    <name type="scientific">Papaver nudicaule</name>
    <name type="common">Iceland poppy</name>
    <dbReference type="NCBI Taxonomy" id="74823"/>
    <lineage>
        <taxon>Eukaryota</taxon>
        <taxon>Viridiplantae</taxon>
        <taxon>Streptophyta</taxon>
        <taxon>Embryophyta</taxon>
        <taxon>Tracheophyta</taxon>
        <taxon>Spermatophyta</taxon>
        <taxon>Magnoliopsida</taxon>
        <taxon>Ranunculales</taxon>
        <taxon>Papaveraceae</taxon>
        <taxon>Papaveroideae</taxon>
        <taxon>Papaver</taxon>
    </lineage>
</organism>
<sequence length="63" mass="7035">DTSQAETRLLSDEAKDAAVQIERRLLLGSKLSGVINSKEDALALFDLYKDEGYMLTEHEGLYC</sequence>